<dbReference type="GO" id="GO:0005524">
    <property type="term" value="F:ATP binding"/>
    <property type="evidence" value="ECO:0007669"/>
    <property type="project" value="UniProtKB-KW"/>
</dbReference>
<gene>
    <name evidence="2" type="ORF">ENJ51_06590</name>
</gene>
<evidence type="ECO:0000259" key="1">
    <source>
        <dbReference type="Pfam" id="PF13304"/>
    </source>
</evidence>
<dbReference type="SUPFAM" id="SSF52540">
    <property type="entry name" value="P-loop containing nucleoside triphosphate hydrolases"/>
    <property type="match status" value="1"/>
</dbReference>
<dbReference type="CDD" id="cd00267">
    <property type="entry name" value="ABC_ATPase"/>
    <property type="match status" value="1"/>
</dbReference>
<accession>A0A7V2T2P0</accession>
<evidence type="ECO:0000313" key="2">
    <source>
        <dbReference type="EMBL" id="HFC92463.1"/>
    </source>
</evidence>
<dbReference type="EMBL" id="DRMS01000247">
    <property type="protein sequence ID" value="HFC92463.1"/>
    <property type="molecule type" value="Genomic_DNA"/>
</dbReference>
<protein>
    <submittedName>
        <fullName evidence="2">ATP-binding cassette domain-containing protein</fullName>
    </submittedName>
</protein>
<keyword evidence="2" id="KW-0547">Nucleotide-binding</keyword>
<dbReference type="InterPro" id="IPR027417">
    <property type="entry name" value="P-loop_NTPase"/>
</dbReference>
<feature type="domain" description="ATPase AAA-type core" evidence="1">
    <location>
        <begin position="24"/>
        <end position="307"/>
    </location>
</feature>
<dbReference type="PANTHER" id="PTHR43581:SF2">
    <property type="entry name" value="EXCINUCLEASE ATPASE SUBUNIT"/>
    <property type="match status" value="1"/>
</dbReference>
<name>A0A7V2T2P0_LEUMU</name>
<organism evidence="2">
    <name type="scientific">Leucothrix mucor</name>
    <dbReference type="NCBI Taxonomy" id="45248"/>
    <lineage>
        <taxon>Bacteria</taxon>
        <taxon>Pseudomonadati</taxon>
        <taxon>Pseudomonadota</taxon>
        <taxon>Gammaproteobacteria</taxon>
        <taxon>Thiotrichales</taxon>
        <taxon>Thiotrichaceae</taxon>
        <taxon>Leucothrix</taxon>
    </lineage>
</organism>
<dbReference type="InterPro" id="IPR051396">
    <property type="entry name" value="Bact_Antivir_Def_Nuclease"/>
</dbReference>
<dbReference type="GO" id="GO:0016887">
    <property type="term" value="F:ATP hydrolysis activity"/>
    <property type="evidence" value="ECO:0007669"/>
    <property type="project" value="InterPro"/>
</dbReference>
<dbReference type="InterPro" id="IPR003959">
    <property type="entry name" value="ATPase_AAA_core"/>
</dbReference>
<keyword evidence="2" id="KW-0067">ATP-binding</keyword>
<proteinExistence type="predicted"/>
<dbReference type="Pfam" id="PF13304">
    <property type="entry name" value="AAA_21"/>
    <property type="match status" value="1"/>
</dbReference>
<dbReference type="PANTHER" id="PTHR43581">
    <property type="entry name" value="ATP/GTP PHOSPHATASE"/>
    <property type="match status" value="1"/>
</dbReference>
<sequence>MLKQLKIENFTVFPKADLKFASGLNVIVGENGCGKSHLLKLLYAISFENTLQGKKLNAQKPSKEMLELIYAEKLRNVFHINHLEELVRYEKSPQIDIIVEADDDGEALAAYPVFQLNIRYSENQFNTSFSSDLFRKSMNVSIKRTPKKWDNIMPVFMPTRELLTIYPGFISLYERYHIEFDETYRDTCILLGSPTVKGKREKQAKEMLKPLERAMGGKVIFENERFYLSTTNKGKLEMPMVAEGQRKLAMLARLIATGTLLDNGYLFWDEPESNLNSKLIKLIAKVILHLCNNGIQVFIATHSLFLLRELAILSHDNKFNSIKSRYFALRLEENHSVQVEQGNSIEELQTLVLLDEELSQSDRFMRSGA</sequence>
<reference evidence="2" key="1">
    <citation type="journal article" date="2020" name="mSystems">
        <title>Genome- and Community-Level Interaction Insights into Carbon Utilization and Element Cycling Functions of Hydrothermarchaeota in Hydrothermal Sediment.</title>
        <authorList>
            <person name="Zhou Z."/>
            <person name="Liu Y."/>
            <person name="Xu W."/>
            <person name="Pan J."/>
            <person name="Luo Z.H."/>
            <person name="Li M."/>
        </authorList>
    </citation>
    <scope>NUCLEOTIDE SEQUENCE [LARGE SCALE GENOMIC DNA]</scope>
    <source>
        <strain evidence="2">HyVt-493</strain>
    </source>
</reference>
<dbReference type="Proteomes" id="UP000885750">
    <property type="component" value="Unassembled WGS sequence"/>
</dbReference>
<dbReference type="AlphaFoldDB" id="A0A7V2T2P0"/>
<dbReference type="Gene3D" id="3.40.50.300">
    <property type="entry name" value="P-loop containing nucleotide triphosphate hydrolases"/>
    <property type="match status" value="1"/>
</dbReference>
<comment type="caution">
    <text evidence="2">The sequence shown here is derived from an EMBL/GenBank/DDBJ whole genome shotgun (WGS) entry which is preliminary data.</text>
</comment>